<accession>A0ACC2T9T4</accession>
<sequence length="370" mass="41925">MLRDSDFPALKNDLILRTARGEITERVPVWIMRQAGRYLPEFREVRAKHDFNTVCRTPELACQVTLQPIDRYDGLLDAAIIFSDILVVCEAMGLPFEIKAGYGIHFEDHLTSPEDIEKKLLKDVDVDKNLKYVFDAITLTRKSLDGRVPLIGFSGAPWTLASYMIEGKSGTNHVQAKKWLFNHPEASHTLLQRIADVVITYMVGQVKAGAQMLQLFESWAGELAPEDFFKFSYPYILKIGQEVKRITKELGYDVPMVLFAKGAHYALPKLGEQKIFEVISLDMTMDPTYAVQTVGKKGHTLQGNMDPCVLFADKEVIKEYTHSMLDKFSIKEQPLIANLGHGMMPDHTPENLLAYLKALKEESTRLRANM</sequence>
<dbReference type="EC" id="4.1.1.37" evidence="1"/>
<comment type="caution">
    <text evidence="1">The sequence shown here is derived from an EMBL/GenBank/DDBJ whole genome shotgun (WGS) entry which is preliminary data.</text>
</comment>
<gene>
    <name evidence="1" type="primary">HEM12_2</name>
    <name evidence="1" type="ORF">DSO57_1037680</name>
</gene>
<keyword evidence="1" id="KW-0456">Lyase</keyword>
<evidence type="ECO:0000313" key="2">
    <source>
        <dbReference type="Proteomes" id="UP001165960"/>
    </source>
</evidence>
<organism evidence="1 2">
    <name type="scientific">Entomophthora muscae</name>
    <dbReference type="NCBI Taxonomy" id="34485"/>
    <lineage>
        <taxon>Eukaryota</taxon>
        <taxon>Fungi</taxon>
        <taxon>Fungi incertae sedis</taxon>
        <taxon>Zoopagomycota</taxon>
        <taxon>Entomophthoromycotina</taxon>
        <taxon>Entomophthoromycetes</taxon>
        <taxon>Entomophthorales</taxon>
        <taxon>Entomophthoraceae</taxon>
        <taxon>Entomophthora</taxon>
    </lineage>
</organism>
<reference evidence="1" key="1">
    <citation type="submission" date="2022-04" db="EMBL/GenBank/DDBJ databases">
        <title>Genome of the entomopathogenic fungus Entomophthora muscae.</title>
        <authorList>
            <person name="Elya C."/>
            <person name="Lovett B.R."/>
            <person name="Lee E."/>
            <person name="Macias A.M."/>
            <person name="Hajek A.E."/>
            <person name="De Bivort B.L."/>
            <person name="Kasson M.T."/>
            <person name="De Fine Licht H.H."/>
            <person name="Stajich J.E."/>
        </authorList>
    </citation>
    <scope>NUCLEOTIDE SEQUENCE</scope>
    <source>
        <strain evidence="1">Berkeley</strain>
    </source>
</reference>
<name>A0ACC2T9T4_9FUNG</name>
<evidence type="ECO:0000313" key="1">
    <source>
        <dbReference type="EMBL" id="KAJ9071360.1"/>
    </source>
</evidence>
<dbReference type="EMBL" id="QTSX02003258">
    <property type="protein sequence ID" value="KAJ9071360.1"/>
    <property type="molecule type" value="Genomic_DNA"/>
</dbReference>
<dbReference type="Proteomes" id="UP001165960">
    <property type="component" value="Unassembled WGS sequence"/>
</dbReference>
<keyword evidence="2" id="KW-1185">Reference proteome</keyword>
<proteinExistence type="predicted"/>
<protein>
    <submittedName>
        <fullName evidence="1">Uroporphyrinogen decarboxylase in heme biosynthesis</fullName>
        <ecNumber evidence="1">4.1.1.37</ecNumber>
    </submittedName>
</protein>